<dbReference type="EMBL" id="MDYQ01000179">
    <property type="protein sequence ID" value="PRP79580.1"/>
    <property type="molecule type" value="Genomic_DNA"/>
</dbReference>
<sequence length="544" mass="62019">MFVRAVSDKFIAVFAKSGELQRSARVRAVKMVTTRRMTRTAKCILLRVQTICQAQDQFWDVRENLLRTQINRHCYRLRVPHWQPDHMKRQRVEYTGGSVENVALGVLLSSEKATVIVGFACGSSPYIRLVNEAAQQLLSHVLCNSGSHNEPTRRFWTSIVATARGDRGVTDELCLDKRHLNIKYRRTEVKGELIVIVTAKKAKFENLGLPFHLGAAASALEDDVFGRTLGMVHVGVSLIKMTQRGEHQYIVGNRTVSNIFNLEPHELRGKTSRELGCLESDSARLYDLLTNLTDPTTKSSTFFLNLDQMPHVTYFTSSREVIPGIYLLVCIGQNQSDALSRRQTPRKPAPKVWSRGRWDQFMEKCLHFVHANRQSASDTRLKLPADFMSDVNNVFCYPYVSEHPFLPSGNSDGYIWKSSRGVVSAGNLQRKYHYTELPNGKKLRRRVMWLEDIKDLWIIEYRHFENNSNTEADRLIGTDQMEWSSVVEDIEHMDKYSDGEPDDEMTSSSSNLDSSESTTPPPPVDDVTSYVNNILQSWSSVHKL</sequence>
<keyword evidence="3" id="KW-1185">Reference proteome</keyword>
<evidence type="ECO:0000256" key="1">
    <source>
        <dbReference type="SAM" id="MobiDB-lite"/>
    </source>
</evidence>
<dbReference type="InParanoid" id="A0A2P6N6L1"/>
<comment type="caution">
    <text evidence="2">The sequence shown here is derived from an EMBL/GenBank/DDBJ whole genome shotgun (WGS) entry which is preliminary data.</text>
</comment>
<accession>A0A2P6N6L1</accession>
<dbReference type="Proteomes" id="UP000241769">
    <property type="component" value="Unassembled WGS sequence"/>
</dbReference>
<proteinExistence type="predicted"/>
<feature type="compositionally biased region" description="Low complexity" evidence="1">
    <location>
        <begin position="506"/>
        <end position="518"/>
    </location>
</feature>
<dbReference type="AlphaFoldDB" id="A0A2P6N6L1"/>
<gene>
    <name evidence="2" type="ORF">PROFUN_12841</name>
</gene>
<feature type="region of interest" description="Disordered" evidence="1">
    <location>
        <begin position="495"/>
        <end position="528"/>
    </location>
</feature>
<evidence type="ECO:0000313" key="2">
    <source>
        <dbReference type="EMBL" id="PRP79580.1"/>
    </source>
</evidence>
<name>A0A2P6N6L1_9EUKA</name>
<evidence type="ECO:0000313" key="3">
    <source>
        <dbReference type="Proteomes" id="UP000241769"/>
    </source>
</evidence>
<reference evidence="2 3" key="1">
    <citation type="journal article" date="2018" name="Genome Biol. Evol.">
        <title>Multiple Roots of Fruiting Body Formation in Amoebozoa.</title>
        <authorList>
            <person name="Hillmann F."/>
            <person name="Forbes G."/>
            <person name="Novohradska S."/>
            <person name="Ferling I."/>
            <person name="Riege K."/>
            <person name="Groth M."/>
            <person name="Westermann M."/>
            <person name="Marz M."/>
            <person name="Spaller T."/>
            <person name="Winckler T."/>
            <person name="Schaap P."/>
            <person name="Glockner G."/>
        </authorList>
    </citation>
    <scope>NUCLEOTIDE SEQUENCE [LARGE SCALE GENOMIC DNA]</scope>
    <source>
        <strain evidence="2 3">Jena</strain>
    </source>
</reference>
<organism evidence="2 3">
    <name type="scientific">Planoprotostelium fungivorum</name>
    <dbReference type="NCBI Taxonomy" id="1890364"/>
    <lineage>
        <taxon>Eukaryota</taxon>
        <taxon>Amoebozoa</taxon>
        <taxon>Evosea</taxon>
        <taxon>Variosea</taxon>
        <taxon>Cavosteliida</taxon>
        <taxon>Cavosteliaceae</taxon>
        <taxon>Planoprotostelium</taxon>
    </lineage>
</organism>
<protein>
    <submittedName>
        <fullName evidence="2">Uncharacterized protein</fullName>
    </submittedName>
</protein>